<dbReference type="PROSITE" id="PS50002">
    <property type="entry name" value="SH3"/>
    <property type="match status" value="1"/>
</dbReference>
<dbReference type="InterPro" id="IPR011993">
    <property type="entry name" value="PH-like_dom_sf"/>
</dbReference>
<dbReference type="GO" id="GO:0005737">
    <property type="term" value="C:cytoplasm"/>
    <property type="evidence" value="ECO:0007669"/>
    <property type="project" value="TreeGrafter"/>
</dbReference>
<feature type="region of interest" description="Disordered" evidence="4">
    <location>
        <begin position="1064"/>
        <end position="1084"/>
    </location>
</feature>
<feature type="domain" description="PH" evidence="6">
    <location>
        <begin position="876"/>
        <end position="980"/>
    </location>
</feature>
<dbReference type="Pfam" id="PF14604">
    <property type="entry name" value="SH3_9"/>
    <property type="match status" value="1"/>
</dbReference>
<dbReference type="SMART" id="SM00326">
    <property type="entry name" value="SH3"/>
    <property type="match status" value="1"/>
</dbReference>
<dbReference type="SMART" id="SM00233">
    <property type="entry name" value="PH"/>
    <property type="match status" value="1"/>
</dbReference>
<name>A0A0B7B909_9EUPU</name>
<evidence type="ECO:0000256" key="2">
    <source>
        <dbReference type="PROSITE-ProRule" id="PRU00192"/>
    </source>
</evidence>
<gene>
    <name evidence="8" type="primary">ORF173156</name>
</gene>
<feature type="compositionally biased region" description="Low complexity" evidence="4">
    <location>
        <begin position="369"/>
        <end position="379"/>
    </location>
</feature>
<dbReference type="EMBL" id="HACG01042954">
    <property type="protein sequence ID" value="CEK89819.1"/>
    <property type="molecule type" value="Transcribed_RNA"/>
</dbReference>
<evidence type="ECO:0000256" key="4">
    <source>
        <dbReference type="SAM" id="MobiDB-lite"/>
    </source>
</evidence>
<dbReference type="SUPFAM" id="SSF48065">
    <property type="entry name" value="DBL homology domain (DH-domain)"/>
    <property type="match status" value="1"/>
</dbReference>
<evidence type="ECO:0000259" key="5">
    <source>
        <dbReference type="PROSITE" id="PS50002"/>
    </source>
</evidence>
<feature type="compositionally biased region" description="Polar residues" evidence="4">
    <location>
        <begin position="403"/>
        <end position="420"/>
    </location>
</feature>
<feature type="domain" description="SH3" evidence="5">
    <location>
        <begin position="592"/>
        <end position="651"/>
    </location>
</feature>
<feature type="compositionally biased region" description="Basic and acidic residues" evidence="4">
    <location>
        <begin position="391"/>
        <end position="402"/>
    </location>
</feature>
<feature type="region of interest" description="Disordered" evidence="4">
    <location>
        <begin position="256"/>
        <end position="425"/>
    </location>
</feature>
<protein>
    <recommendedName>
        <fullName evidence="9">DH domain-containing protein</fullName>
    </recommendedName>
</protein>
<feature type="region of interest" description="Disordered" evidence="4">
    <location>
        <begin position="440"/>
        <end position="480"/>
    </location>
</feature>
<feature type="region of interest" description="Disordered" evidence="4">
    <location>
        <begin position="163"/>
        <end position="232"/>
    </location>
</feature>
<dbReference type="SMART" id="SM00325">
    <property type="entry name" value="RhoGEF"/>
    <property type="match status" value="1"/>
</dbReference>
<feature type="coiled-coil region" evidence="3">
    <location>
        <begin position="1166"/>
        <end position="1200"/>
    </location>
</feature>
<feature type="compositionally biased region" description="Polar residues" evidence="4">
    <location>
        <begin position="346"/>
        <end position="359"/>
    </location>
</feature>
<dbReference type="SUPFAM" id="SSF50044">
    <property type="entry name" value="SH3-domain"/>
    <property type="match status" value="1"/>
</dbReference>
<dbReference type="InterPro" id="IPR000219">
    <property type="entry name" value="DH_dom"/>
</dbReference>
<dbReference type="PANTHER" id="PTHR46026:SF1">
    <property type="entry name" value="RHO-TYPE GUANINE NUCLEOTIDE EXCHANGE FACTOR, ISOFORM F"/>
    <property type="match status" value="1"/>
</dbReference>
<feature type="compositionally biased region" description="Polar residues" evidence="4">
    <location>
        <begin position="462"/>
        <end position="480"/>
    </location>
</feature>
<dbReference type="PROSITE" id="PS50010">
    <property type="entry name" value="DH_2"/>
    <property type="match status" value="1"/>
</dbReference>
<proteinExistence type="predicted"/>
<dbReference type="InterPro" id="IPR035899">
    <property type="entry name" value="DBL_dom_sf"/>
</dbReference>
<dbReference type="CDD" id="cd11877">
    <property type="entry name" value="SH3_PIX"/>
    <property type="match status" value="1"/>
</dbReference>
<dbReference type="InterPro" id="IPR001849">
    <property type="entry name" value="PH_domain"/>
</dbReference>
<keyword evidence="3" id="KW-0175">Coiled coil</keyword>
<dbReference type="Gene3D" id="2.30.30.40">
    <property type="entry name" value="SH3 Domains"/>
    <property type="match status" value="1"/>
</dbReference>
<dbReference type="CDD" id="cd00160">
    <property type="entry name" value="RhoGEF"/>
    <property type="match status" value="1"/>
</dbReference>
<dbReference type="Pfam" id="PF00621">
    <property type="entry name" value="RhoGEF"/>
    <property type="match status" value="1"/>
</dbReference>
<evidence type="ECO:0000259" key="6">
    <source>
        <dbReference type="PROSITE" id="PS50003"/>
    </source>
</evidence>
<dbReference type="GO" id="GO:0005085">
    <property type="term" value="F:guanyl-nucleotide exchange factor activity"/>
    <property type="evidence" value="ECO:0007669"/>
    <property type="project" value="InterPro"/>
</dbReference>
<feature type="compositionally biased region" description="Basic and acidic residues" evidence="4">
    <location>
        <begin position="172"/>
        <end position="185"/>
    </location>
</feature>
<feature type="domain" description="DH" evidence="7">
    <location>
        <begin position="674"/>
        <end position="854"/>
    </location>
</feature>
<dbReference type="Pfam" id="PF16614">
    <property type="entry name" value="RhoGEF67_u2"/>
    <property type="match status" value="1"/>
</dbReference>
<dbReference type="Gene3D" id="2.30.29.30">
    <property type="entry name" value="Pleckstrin-homology domain (PH domain)/Phosphotyrosine-binding domain (PTB)"/>
    <property type="match status" value="1"/>
</dbReference>
<dbReference type="AlphaFoldDB" id="A0A0B7B909"/>
<dbReference type="Gene3D" id="1.20.900.10">
    <property type="entry name" value="Dbl homology (DH) domain"/>
    <property type="match status" value="1"/>
</dbReference>
<dbReference type="InterPro" id="IPR032409">
    <property type="entry name" value="GEF6/7_CC"/>
</dbReference>
<feature type="compositionally biased region" description="Polar residues" evidence="4">
    <location>
        <begin position="186"/>
        <end position="200"/>
    </location>
</feature>
<dbReference type="InterPro" id="IPR001452">
    <property type="entry name" value="SH3_domain"/>
</dbReference>
<keyword evidence="1 2" id="KW-0728">SH3 domain</keyword>
<accession>A0A0B7B909</accession>
<evidence type="ECO:0000256" key="1">
    <source>
        <dbReference type="ARBA" id="ARBA00022443"/>
    </source>
</evidence>
<organism evidence="8">
    <name type="scientific">Arion vulgaris</name>
    <dbReference type="NCBI Taxonomy" id="1028688"/>
    <lineage>
        <taxon>Eukaryota</taxon>
        <taxon>Metazoa</taxon>
        <taxon>Spiralia</taxon>
        <taxon>Lophotrochozoa</taxon>
        <taxon>Mollusca</taxon>
        <taxon>Gastropoda</taxon>
        <taxon>Heterobranchia</taxon>
        <taxon>Euthyneura</taxon>
        <taxon>Panpulmonata</taxon>
        <taxon>Eupulmonata</taxon>
        <taxon>Stylommatophora</taxon>
        <taxon>Helicina</taxon>
        <taxon>Arionoidea</taxon>
        <taxon>Arionidae</taxon>
        <taxon>Arion</taxon>
    </lineage>
</organism>
<dbReference type="PANTHER" id="PTHR46026">
    <property type="entry name" value="RHO-TYPE GUANINE NUCLEOTIDE EXCHANGE FACTOR, ISOFORM F"/>
    <property type="match status" value="1"/>
</dbReference>
<feature type="region of interest" description="Disordered" evidence="4">
    <location>
        <begin position="497"/>
        <end position="546"/>
    </location>
</feature>
<dbReference type="FunFam" id="2.30.30.40:FF:000072">
    <property type="entry name" value="Unconventional Myosin IB"/>
    <property type="match status" value="1"/>
</dbReference>
<evidence type="ECO:0000259" key="7">
    <source>
        <dbReference type="PROSITE" id="PS50010"/>
    </source>
</evidence>
<feature type="compositionally biased region" description="Polar residues" evidence="4">
    <location>
        <begin position="307"/>
        <end position="327"/>
    </location>
</feature>
<feature type="compositionally biased region" description="Polar residues" evidence="4">
    <location>
        <begin position="380"/>
        <end position="390"/>
    </location>
</feature>
<dbReference type="Gene3D" id="1.20.5.390">
    <property type="entry name" value="L1 transposable element, trimerization domain"/>
    <property type="match status" value="1"/>
</dbReference>
<feature type="compositionally biased region" description="Low complexity" evidence="4">
    <location>
        <begin position="445"/>
        <end position="461"/>
    </location>
</feature>
<dbReference type="Pfam" id="PF16523">
    <property type="entry name" value="betaPIX_CC"/>
    <property type="match status" value="1"/>
</dbReference>
<dbReference type="PROSITE" id="PS50003">
    <property type="entry name" value="PH_DOMAIN"/>
    <property type="match status" value="1"/>
</dbReference>
<feature type="compositionally biased region" description="Basic residues" evidence="4">
    <location>
        <begin position="1065"/>
        <end position="1077"/>
    </location>
</feature>
<evidence type="ECO:0000256" key="3">
    <source>
        <dbReference type="SAM" id="Coils"/>
    </source>
</evidence>
<evidence type="ECO:0008006" key="9">
    <source>
        <dbReference type="Google" id="ProtNLM"/>
    </source>
</evidence>
<evidence type="ECO:0000313" key="8">
    <source>
        <dbReference type="EMBL" id="CEK89819.1"/>
    </source>
</evidence>
<dbReference type="InterPro" id="IPR036028">
    <property type="entry name" value="SH3-like_dom_sf"/>
</dbReference>
<reference evidence="8" key="1">
    <citation type="submission" date="2014-12" db="EMBL/GenBank/DDBJ databases">
        <title>Insight into the proteome of Arion vulgaris.</title>
        <authorList>
            <person name="Aradska J."/>
            <person name="Bulat T."/>
            <person name="Smidak R."/>
            <person name="Sarate P."/>
            <person name="Gangsoo J."/>
            <person name="Sialana F."/>
            <person name="Bilban M."/>
            <person name="Lubec G."/>
        </authorList>
    </citation>
    <scope>NUCLEOTIDE SEQUENCE</scope>
    <source>
        <tissue evidence="8">Skin</tissue>
    </source>
</reference>
<feature type="compositionally biased region" description="Basic and acidic residues" evidence="4">
    <location>
        <begin position="519"/>
        <end position="533"/>
    </location>
</feature>
<dbReference type="FunFam" id="1.20.900.10:FF:000016">
    <property type="entry name" value="Rho guanine nucleotide exchange factor 6"/>
    <property type="match status" value="1"/>
</dbReference>
<dbReference type="PRINTS" id="PR00452">
    <property type="entry name" value="SH3DOMAIN"/>
</dbReference>
<sequence>MDKTNENCEYPTDYIDIVNEINDFIASLDASPLDNHTKELVGNSDRCKFGQHGSDFSSSVDWNGTRSRHTSGDQNVNNHLSLAKQQVDCVTDGGTRDEHGICAPVFPFVEDAEPVCGVYGSKDLDVSKSTDFGDYSDCGSYGGAYSDVSSNCGGDVADSDSGCYSHYQQPRSDAHGIYDSTRRDSISSTGPTTHSPSFPNIISGKDRVQASLSSPKNQQLHHQHLRPQSPDRLSAEYLCEPDSIDKRFHQIGSSAHTLATTSSKPLGWDPNDHDYQEPSNIPRIPESPVPKRRPPIQYNKFGENHLQHTSSPNPLSTSLHPINSPPNFSDPDREIEGSYSLIKKQIPQSPSHISPQKLNIKTRWPPAGSSNESPSRSLSPVTPSGSQASRNIEKSDSKEKQQESITGHLQKQNETSNTNPLPLKIPITRVPDLSVLISELRSANPRSEPSPTSSYTSTARSENVSPKPHSQSPTLQPEHGNQQLYQQSPTYQSKFEYSKPKQTRHGADISVNQSTGHRSRLDSGKSPSHKIEPRTFSPSQRQPVNGITCRNESPEHDYEPIENIQLEVPATPRPQTKFPHPQGPAMAETGEKQPKHVKASHNFKGANNDELCFKKGDIITVTQCVDGGWWEGTLNGRTGWFPLNYTKEVKTDISYKNNKTGDVPVYKRESMQLYHNVVLKNVIETEKTHVSEMLRVLQSYIKPLEATNLLTAAEYTLLVGNSEEIIAFQQSFLAALEECEKLPSVQRRVGGIFMQFAPRVKELYSDYCANHPKAVSVLQKKREELGKFVENLGAPTPGAQTLTTILSKPFTRLDKYPSLLKELERHVEESHPDRGDTQRAIAVYRNIANSCLEIRKLKEMEYEIVTSTIQGWEGEEIAKLGEVIHLSQVKMITQTGDKYERIFVLFSSCLVMLSMSTRLSSYHYEGKIPLNGLIASPCENTESFQNSLEISGPMIEKITVLCGTRMEVTAWLEILNQQLSQSGNPSSSTKPQPLQVHMTTTCQTSVSTVTSAKTAQISSNPPAAPPPQFPLSRKTSNVWSMSCLRPSPPLRPTLMCREEVLKSPRAGRKSTHKRKPVRTYSGEETDWHSKNDAKVYNEDAFILQVIEAYCNSIKTRHTVNSCRIEEAKKKPNDGKAILTSPQILLAEEEKIFDETELQERTVVDTVYALQDRVKELEQEQRKLRQDLEEEKRCRKKLESLVRQQVVKSAAVDGVPDGNS</sequence>
<dbReference type="SUPFAM" id="SSF50729">
    <property type="entry name" value="PH domain-like"/>
    <property type="match status" value="1"/>
</dbReference>
<feature type="compositionally biased region" description="Polar residues" evidence="4">
    <location>
        <begin position="536"/>
        <end position="546"/>
    </location>
</feature>